<evidence type="ECO:0000313" key="1">
    <source>
        <dbReference type="EMBL" id="KAJ7985332.1"/>
    </source>
</evidence>
<accession>A0ACC2F1V6</accession>
<name>A0ACC2F1V6_DALPE</name>
<proteinExistence type="predicted"/>
<sequence>MISLDIDKLVFPPPVLVLTTSVLVRFQRDVMGQSIETHAVWFLHIFTSPNEQLIKNYLSSPPVALDGRFSAENVVRCRQCRLAPSPPPEKEPSRAVLKARLESGSPTTMSYQGFRGDNTASEVLTFCHTSRATGDKEAVSLRANSPAVPGVRREPASPILPARRTAARRPAYVTGEDGGLSRRCKGQRAGRASSHTSRCPSADDLQ</sequence>
<evidence type="ECO:0000313" key="2">
    <source>
        <dbReference type="Proteomes" id="UP001157502"/>
    </source>
</evidence>
<organism evidence="1 2">
    <name type="scientific">Dallia pectoralis</name>
    <name type="common">Alaska blackfish</name>
    <dbReference type="NCBI Taxonomy" id="75939"/>
    <lineage>
        <taxon>Eukaryota</taxon>
        <taxon>Metazoa</taxon>
        <taxon>Chordata</taxon>
        <taxon>Craniata</taxon>
        <taxon>Vertebrata</taxon>
        <taxon>Euteleostomi</taxon>
        <taxon>Actinopterygii</taxon>
        <taxon>Neopterygii</taxon>
        <taxon>Teleostei</taxon>
        <taxon>Protacanthopterygii</taxon>
        <taxon>Esociformes</taxon>
        <taxon>Umbridae</taxon>
        <taxon>Dallia</taxon>
    </lineage>
</organism>
<reference evidence="1" key="1">
    <citation type="submission" date="2021-05" db="EMBL/GenBank/DDBJ databases">
        <authorList>
            <person name="Pan Q."/>
            <person name="Jouanno E."/>
            <person name="Zahm M."/>
            <person name="Klopp C."/>
            <person name="Cabau C."/>
            <person name="Louis A."/>
            <person name="Berthelot C."/>
            <person name="Parey E."/>
            <person name="Roest Crollius H."/>
            <person name="Montfort J."/>
            <person name="Robinson-Rechavi M."/>
            <person name="Bouchez O."/>
            <person name="Lampietro C."/>
            <person name="Lopez Roques C."/>
            <person name="Donnadieu C."/>
            <person name="Postlethwait J."/>
            <person name="Bobe J."/>
            <person name="Dillon D."/>
            <person name="Chandos A."/>
            <person name="von Hippel F."/>
            <person name="Guiguen Y."/>
        </authorList>
    </citation>
    <scope>NUCLEOTIDE SEQUENCE</scope>
    <source>
        <strain evidence="1">YG-Jan2019</strain>
    </source>
</reference>
<dbReference type="EMBL" id="CM055763">
    <property type="protein sequence ID" value="KAJ7985332.1"/>
    <property type="molecule type" value="Genomic_DNA"/>
</dbReference>
<dbReference type="Proteomes" id="UP001157502">
    <property type="component" value="Chromosome 36"/>
</dbReference>
<keyword evidence="2" id="KW-1185">Reference proteome</keyword>
<protein>
    <submittedName>
        <fullName evidence="1">Uncharacterized protein</fullName>
    </submittedName>
</protein>
<gene>
    <name evidence="1" type="ORF">DPEC_G00350970</name>
</gene>
<comment type="caution">
    <text evidence="1">The sequence shown here is derived from an EMBL/GenBank/DDBJ whole genome shotgun (WGS) entry which is preliminary data.</text>
</comment>